<organism evidence="1 2">
    <name type="scientific">Chitinophaga silvisoli</name>
    <dbReference type="NCBI Taxonomy" id="2291814"/>
    <lineage>
        <taxon>Bacteria</taxon>
        <taxon>Pseudomonadati</taxon>
        <taxon>Bacteroidota</taxon>
        <taxon>Chitinophagia</taxon>
        <taxon>Chitinophagales</taxon>
        <taxon>Chitinophagaceae</taxon>
        <taxon>Chitinophaga</taxon>
    </lineage>
</organism>
<gene>
    <name evidence="1" type="ORF">DXN04_32050</name>
</gene>
<keyword evidence="2" id="KW-1185">Reference proteome</keyword>
<accession>A0A3E1NS27</accession>
<dbReference type="RefSeq" id="WP_116857509.1">
    <property type="nucleotide sequence ID" value="NZ_QTJV01000019.1"/>
</dbReference>
<dbReference type="AlphaFoldDB" id="A0A3E1NS27"/>
<evidence type="ECO:0000313" key="2">
    <source>
        <dbReference type="Proteomes" id="UP000261174"/>
    </source>
</evidence>
<dbReference type="EMBL" id="QTJV01000019">
    <property type="protein sequence ID" value="RFM30749.1"/>
    <property type="molecule type" value="Genomic_DNA"/>
</dbReference>
<proteinExistence type="predicted"/>
<reference evidence="1 2" key="1">
    <citation type="submission" date="2018-08" db="EMBL/GenBank/DDBJ databases">
        <title>Chitinophaga sp. K20C18050901, a novel bacterium isolated from forest soil.</title>
        <authorList>
            <person name="Wang C."/>
        </authorList>
    </citation>
    <scope>NUCLEOTIDE SEQUENCE [LARGE SCALE GENOMIC DNA]</scope>
    <source>
        <strain evidence="1 2">K20C18050901</strain>
    </source>
</reference>
<name>A0A3E1NS27_9BACT</name>
<dbReference type="Proteomes" id="UP000261174">
    <property type="component" value="Unassembled WGS sequence"/>
</dbReference>
<protein>
    <submittedName>
        <fullName evidence="1">Uncharacterized protein</fullName>
    </submittedName>
</protein>
<evidence type="ECO:0000313" key="1">
    <source>
        <dbReference type="EMBL" id="RFM30749.1"/>
    </source>
</evidence>
<sequence length="140" mass="16060">MTKLNIDTMDFESRKYFQMNDNNSFGSLLFSGKLKDSITLKQGILKPGVNLKAEELGRFCNMEMNFAYCDTLGIDSLGVFLTMPAVVYYVKEKDFLPHSHVTRTINNQPVTIIKKVRNIHIIRVDPVTVNVFRSNGFIQY</sequence>
<comment type="caution">
    <text evidence="1">The sequence shown here is derived from an EMBL/GenBank/DDBJ whole genome shotgun (WGS) entry which is preliminary data.</text>
</comment>
<dbReference type="OrthoDB" id="9833276at2"/>